<comment type="subcellular location">
    <subcellularLocation>
        <location evidence="2">Cytoplasm</location>
    </subcellularLocation>
</comment>
<keyword evidence="13" id="KW-0511">Multifunctional enzyme</keyword>
<dbReference type="EMBL" id="UOEM01000058">
    <property type="protein sequence ID" value="VAW13054.1"/>
    <property type="molecule type" value="Genomic_DNA"/>
</dbReference>
<evidence type="ECO:0000256" key="9">
    <source>
        <dbReference type="ARBA" id="ARBA00022737"/>
    </source>
</evidence>
<dbReference type="EC" id="2.3.1.157" evidence="19"/>
<dbReference type="GO" id="GO:0071555">
    <property type="term" value="P:cell wall organization"/>
    <property type="evidence" value="ECO:0007669"/>
    <property type="project" value="UniProtKB-KW"/>
</dbReference>
<dbReference type="InterPro" id="IPR011004">
    <property type="entry name" value="Trimer_LpxA-like_sf"/>
</dbReference>
<dbReference type="GO" id="GO:0003977">
    <property type="term" value="F:UDP-N-acetylglucosamine diphosphorylase activity"/>
    <property type="evidence" value="ECO:0007669"/>
    <property type="project" value="UniProtKB-EC"/>
</dbReference>
<name>A0A3B0TWZ4_9ZZZZ</name>
<evidence type="ECO:0000256" key="8">
    <source>
        <dbReference type="ARBA" id="ARBA00022723"/>
    </source>
</evidence>
<dbReference type="GO" id="GO:0000287">
    <property type="term" value="F:magnesium ion binding"/>
    <property type="evidence" value="ECO:0007669"/>
    <property type="project" value="InterPro"/>
</dbReference>
<evidence type="ECO:0000256" key="6">
    <source>
        <dbReference type="ARBA" id="ARBA00022679"/>
    </source>
</evidence>
<keyword evidence="15" id="KW-0961">Cell wall biogenesis/degradation</keyword>
<accession>A0A3B0TWZ4</accession>
<dbReference type="EC" id="2.7.7.23" evidence="19"/>
<dbReference type="NCBIfam" id="NF010933">
    <property type="entry name" value="PRK14353.1"/>
    <property type="match status" value="1"/>
</dbReference>
<evidence type="ECO:0000256" key="5">
    <source>
        <dbReference type="ARBA" id="ARBA00022490"/>
    </source>
</evidence>
<dbReference type="InterPro" id="IPR001451">
    <property type="entry name" value="Hexapep"/>
</dbReference>
<dbReference type="GO" id="GO:0009252">
    <property type="term" value="P:peptidoglycan biosynthetic process"/>
    <property type="evidence" value="ECO:0007669"/>
    <property type="project" value="UniProtKB-KW"/>
</dbReference>
<dbReference type="Gene3D" id="3.90.550.10">
    <property type="entry name" value="Spore Coat Polysaccharide Biosynthesis Protein SpsA, Chain A"/>
    <property type="match status" value="1"/>
</dbReference>
<reference evidence="19" key="1">
    <citation type="submission" date="2018-06" db="EMBL/GenBank/DDBJ databases">
        <authorList>
            <person name="Zhirakovskaya E."/>
        </authorList>
    </citation>
    <scope>NUCLEOTIDE SEQUENCE</scope>
</reference>
<evidence type="ECO:0000313" key="19">
    <source>
        <dbReference type="EMBL" id="VAW13054.1"/>
    </source>
</evidence>
<dbReference type="SUPFAM" id="SSF51161">
    <property type="entry name" value="Trimeric LpxA-like enzymes"/>
    <property type="match status" value="1"/>
</dbReference>
<evidence type="ECO:0000256" key="14">
    <source>
        <dbReference type="ARBA" id="ARBA00023315"/>
    </source>
</evidence>
<evidence type="ECO:0000256" key="13">
    <source>
        <dbReference type="ARBA" id="ARBA00023268"/>
    </source>
</evidence>
<sequence>MTLSDSIAIVLAAGMGTRMKSSRPKVMHEVAHRPMLAHVLRAAHQAGLSRRIVVIGLDMDEVGEAVGDIPGETSFAIQTERRGTGHAVMAARQALDGHRGTVFILFGDTPLLRAETITAMASGLSGADISVLGFRPLDPSGYGRLLLDADGGLEAIVEHKDATEHQRRTDFCWSGLMAFSAARHLDLLDRLTTDNAQGEYYLTAIVEIARKTGLRVAAVECDAEDVMGVNSRAELAKAEALMQDRLRVRAMAAGVTMADPASVYLAHDTELGADVVLEPGIVFGPGVTVGEGAHIRAFSHLEGARIGAGAAVGPYARLRPGANIGAGAKIGNFVEVKKSDIGANAKVSHLSYIGDAEIGARANIGAGTITCNYDGFNKWRTVIGEGAFIGSNSALVAPVRIGRSAFVASGSVVTADVEDDALVLGRARQEVKLGWAARFRAKFAKPER</sequence>
<dbReference type="InterPro" id="IPR038009">
    <property type="entry name" value="GlmU_C_LbH"/>
</dbReference>
<evidence type="ECO:0000256" key="4">
    <source>
        <dbReference type="ARBA" id="ARBA00007947"/>
    </source>
</evidence>
<dbReference type="CDD" id="cd02540">
    <property type="entry name" value="GT2_GlmU_N_bac"/>
    <property type="match status" value="1"/>
</dbReference>
<dbReference type="InterPro" id="IPR025877">
    <property type="entry name" value="MobA-like_NTP_Trfase"/>
</dbReference>
<feature type="domain" description="MobA-like NTP transferase" evidence="18">
    <location>
        <begin position="8"/>
        <end position="134"/>
    </location>
</feature>
<protein>
    <submittedName>
        <fullName evidence="19">N-acetylglucosamine-1-phosphate uridyltransferase / Glucosamine-1-phosphate N-acetyltransferase</fullName>
        <ecNumber evidence="19">2.3.1.157</ecNumber>
        <ecNumber evidence="19">2.7.7.23</ecNumber>
    </submittedName>
</protein>
<comment type="catalytic activity">
    <reaction evidence="17">
        <text>N-acetyl-alpha-D-glucosamine 1-phosphate + UTP + H(+) = UDP-N-acetyl-alpha-D-glucosamine + diphosphate</text>
        <dbReference type="Rhea" id="RHEA:13509"/>
        <dbReference type="ChEBI" id="CHEBI:15378"/>
        <dbReference type="ChEBI" id="CHEBI:33019"/>
        <dbReference type="ChEBI" id="CHEBI:46398"/>
        <dbReference type="ChEBI" id="CHEBI:57705"/>
        <dbReference type="ChEBI" id="CHEBI:57776"/>
        <dbReference type="EC" id="2.7.7.23"/>
    </reaction>
</comment>
<evidence type="ECO:0000259" key="18">
    <source>
        <dbReference type="Pfam" id="PF12804"/>
    </source>
</evidence>
<organism evidence="19">
    <name type="scientific">hydrothermal vent metagenome</name>
    <dbReference type="NCBI Taxonomy" id="652676"/>
    <lineage>
        <taxon>unclassified sequences</taxon>
        <taxon>metagenomes</taxon>
        <taxon>ecological metagenomes</taxon>
    </lineage>
</organism>
<comment type="similarity">
    <text evidence="4">In the N-terminal section; belongs to the N-acetylglucosamine-1-phosphate uridyltransferase family.</text>
</comment>
<comment type="cofactor">
    <cofactor evidence="1">
        <name>Mg(2+)</name>
        <dbReference type="ChEBI" id="CHEBI:18420"/>
    </cofactor>
</comment>
<evidence type="ECO:0000256" key="7">
    <source>
        <dbReference type="ARBA" id="ARBA00022695"/>
    </source>
</evidence>
<dbReference type="InterPro" id="IPR005882">
    <property type="entry name" value="Bifunctional_GlmU"/>
</dbReference>
<dbReference type="GO" id="GO:0019134">
    <property type="term" value="F:glucosamine-1-phosphate N-acetyltransferase activity"/>
    <property type="evidence" value="ECO:0007669"/>
    <property type="project" value="UniProtKB-EC"/>
</dbReference>
<comment type="catalytic activity">
    <reaction evidence="16">
        <text>alpha-D-glucosamine 1-phosphate + acetyl-CoA = N-acetyl-alpha-D-glucosamine 1-phosphate + CoA + H(+)</text>
        <dbReference type="Rhea" id="RHEA:13725"/>
        <dbReference type="ChEBI" id="CHEBI:15378"/>
        <dbReference type="ChEBI" id="CHEBI:57287"/>
        <dbReference type="ChEBI" id="CHEBI:57288"/>
        <dbReference type="ChEBI" id="CHEBI:57776"/>
        <dbReference type="ChEBI" id="CHEBI:58516"/>
        <dbReference type="EC" id="2.3.1.157"/>
    </reaction>
</comment>
<evidence type="ECO:0000256" key="2">
    <source>
        <dbReference type="ARBA" id="ARBA00004496"/>
    </source>
</evidence>
<keyword evidence="10" id="KW-0460">Magnesium</keyword>
<evidence type="ECO:0000256" key="3">
    <source>
        <dbReference type="ARBA" id="ARBA00007707"/>
    </source>
</evidence>
<evidence type="ECO:0000256" key="12">
    <source>
        <dbReference type="ARBA" id="ARBA00022984"/>
    </source>
</evidence>
<dbReference type="GO" id="GO:0006048">
    <property type="term" value="P:UDP-N-acetylglucosamine biosynthetic process"/>
    <property type="evidence" value="ECO:0007669"/>
    <property type="project" value="InterPro"/>
</dbReference>
<dbReference type="GO" id="GO:0000902">
    <property type="term" value="P:cell morphogenesis"/>
    <property type="evidence" value="ECO:0007669"/>
    <property type="project" value="InterPro"/>
</dbReference>
<keyword evidence="6 19" id="KW-0808">Transferase</keyword>
<keyword evidence="9" id="KW-0677">Repeat</keyword>
<dbReference type="GO" id="GO:0005737">
    <property type="term" value="C:cytoplasm"/>
    <property type="evidence" value="ECO:0007669"/>
    <property type="project" value="UniProtKB-SubCell"/>
</dbReference>
<dbReference type="SUPFAM" id="SSF53448">
    <property type="entry name" value="Nucleotide-diphospho-sugar transferases"/>
    <property type="match status" value="1"/>
</dbReference>
<dbReference type="GO" id="GO:0008360">
    <property type="term" value="P:regulation of cell shape"/>
    <property type="evidence" value="ECO:0007669"/>
    <property type="project" value="UniProtKB-KW"/>
</dbReference>
<dbReference type="AlphaFoldDB" id="A0A3B0TWZ4"/>
<evidence type="ECO:0000256" key="1">
    <source>
        <dbReference type="ARBA" id="ARBA00001946"/>
    </source>
</evidence>
<evidence type="ECO:0000256" key="17">
    <source>
        <dbReference type="ARBA" id="ARBA00048493"/>
    </source>
</evidence>
<dbReference type="Gene3D" id="2.160.10.10">
    <property type="entry name" value="Hexapeptide repeat proteins"/>
    <property type="match status" value="1"/>
</dbReference>
<evidence type="ECO:0000256" key="15">
    <source>
        <dbReference type="ARBA" id="ARBA00023316"/>
    </source>
</evidence>
<dbReference type="PROSITE" id="PS00101">
    <property type="entry name" value="HEXAPEP_TRANSFERASES"/>
    <property type="match status" value="1"/>
</dbReference>
<dbReference type="InterPro" id="IPR018357">
    <property type="entry name" value="Hexapep_transf_CS"/>
</dbReference>
<keyword evidence="8" id="KW-0479">Metal-binding</keyword>
<comment type="similarity">
    <text evidence="3">In the C-terminal section; belongs to the transferase hexapeptide repeat family.</text>
</comment>
<evidence type="ECO:0000256" key="16">
    <source>
        <dbReference type="ARBA" id="ARBA00048247"/>
    </source>
</evidence>
<dbReference type="InterPro" id="IPR050065">
    <property type="entry name" value="GlmU-like"/>
</dbReference>
<keyword evidence="12" id="KW-0573">Peptidoglycan synthesis</keyword>
<evidence type="ECO:0000256" key="10">
    <source>
        <dbReference type="ARBA" id="ARBA00022842"/>
    </source>
</evidence>
<dbReference type="InterPro" id="IPR029044">
    <property type="entry name" value="Nucleotide-diphossugar_trans"/>
</dbReference>
<keyword evidence="14 19" id="KW-0012">Acyltransferase</keyword>
<dbReference type="PANTHER" id="PTHR43584">
    <property type="entry name" value="NUCLEOTIDYL TRANSFERASE"/>
    <property type="match status" value="1"/>
</dbReference>
<evidence type="ECO:0000256" key="11">
    <source>
        <dbReference type="ARBA" id="ARBA00022960"/>
    </source>
</evidence>
<keyword evidence="11" id="KW-0133">Cell shape</keyword>
<dbReference type="CDD" id="cd03353">
    <property type="entry name" value="LbH_GlmU_C"/>
    <property type="match status" value="1"/>
</dbReference>
<gene>
    <name evidence="19" type="ORF">MNBD_ALPHA09-1349</name>
</gene>
<dbReference type="Pfam" id="PF00132">
    <property type="entry name" value="Hexapep"/>
    <property type="match status" value="2"/>
</dbReference>
<proteinExistence type="inferred from homology"/>
<dbReference type="PANTHER" id="PTHR43584:SF3">
    <property type="entry name" value="BIFUNCTIONAL PROTEIN GLMU"/>
    <property type="match status" value="1"/>
</dbReference>
<dbReference type="NCBIfam" id="TIGR01173">
    <property type="entry name" value="glmU"/>
    <property type="match status" value="1"/>
</dbReference>
<dbReference type="HAMAP" id="MF_01631">
    <property type="entry name" value="GlmU"/>
    <property type="match status" value="1"/>
</dbReference>
<keyword evidence="5" id="KW-0963">Cytoplasm</keyword>
<dbReference type="Pfam" id="PF12804">
    <property type="entry name" value="NTP_transf_3"/>
    <property type="match status" value="1"/>
</dbReference>
<keyword evidence="7 19" id="KW-0548">Nucleotidyltransferase</keyword>